<feature type="transmembrane region" description="Helical" evidence="6">
    <location>
        <begin position="95"/>
        <end position="117"/>
    </location>
</feature>
<reference evidence="7" key="1">
    <citation type="submission" date="2025-08" db="UniProtKB">
        <authorList>
            <consortium name="Ensembl"/>
        </authorList>
    </citation>
    <scope>IDENTIFICATION</scope>
</reference>
<dbReference type="STRING" id="37003.ENSKMAP00000006836"/>
<dbReference type="GeneTree" id="ENSGT01030000234590"/>
<comment type="subcellular location">
    <subcellularLocation>
        <location evidence="1">Membrane</location>
        <topology evidence="1">Multi-pass membrane protein</topology>
    </subcellularLocation>
</comment>
<evidence type="ECO:0000256" key="6">
    <source>
        <dbReference type="SAM" id="Phobius"/>
    </source>
</evidence>
<feature type="transmembrane region" description="Helical" evidence="6">
    <location>
        <begin position="68"/>
        <end position="88"/>
    </location>
</feature>
<evidence type="ECO:0000256" key="2">
    <source>
        <dbReference type="ARBA" id="ARBA00006193"/>
    </source>
</evidence>
<dbReference type="InterPro" id="IPR008661">
    <property type="entry name" value="L6_membrane"/>
</dbReference>
<dbReference type="GO" id="GO:0016020">
    <property type="term" value="C:membrane"/>
    <property type="evidence" value="ECO:0007669"/>
    <property type="project" value="UniProtKB-SubCell"/>
</dbReference>
<protein>
    <submittedName>
        <fullName evidence="7">Si:dkey-83h2.3</fullName>
    </submittedName>
</protein>
<dbReference type="Ensembl" id="ENSKMAT00000006947.1">
    <property type="protein sequence ID" value="ENSKMAP00000006836.1"/>
    <property type="gene ID" value="ENSKMAG00000005144.1"/>
</dbReference>
<feature type="transmembrane region" description="Helical" evidence="6">
    <location>
        <begin position="12"/>
        <end position="37"/>
    </location>
</feature>
<evidence type="ECO:0000256" key="1">
    <source>
        <dbReference type="ARBA" id="ARBA00004141"/>
    </source>
</evidence>
<keyword evidence="3 6" id="KW-0812">Transmembrane</keyword>
<dbReference type="OMA" id="IINGCFG"/>
<evidence type="ECO:0000256" key="5">
    <source>
        <dbReference type="ARBA" id="ARBA00023136"/>
    </source>
</evidence>
<comment type="similarity">
    <text evidence="2">Belongs to the L6 tetraspanin family.</text>
</comment>
<reference evidence="7" key="2">
    <citation type="submission" date="2025-09" db="UniProtKB">
        <authorList>
            <consortium name="Ensembl"/>
        </authorList>
    </citation>
    <scope>IDENTIFICATION</scope>
</reference>
<keyword evidence="5 6" id="KW-0472">Membrane</keyword>
<dbReference type="Proteomes" id="UP000264800">
    <property type="component" value="Unplaced"/>
</dbReference>
<dbReference type="AlphaFoldDB" id="A0A3Q2ZSQ1"/>
<feature type="transmembrane region" description="Helical" evidence="6">
    <location>
        <begin position="163"/>
        <end position="185"/>
    </location>
</feature>
<organism evidence="7 8">
    <name type="scientific">Kryptolebias marmoratus</name>
    <name type="common">Mangrove killifish</name>
    <name type="synonym">Rivulus marmoratus</name>
    <dbReference type="NCBI Taxonomy" id="37003"/>
    <lineage>
        <taxon>Eukaryota</taxon>
        <taxon>Metazoa</taxon>
        <taxon>Chordata</taxon>
        <taxon>Craniata</taxon>
        <taxon>Vertebrata</taxon>
        <taxon>Euteleostomi</taxon>
        <taxon>Actinopterygii</taxon>
        <taxon>Neopterygii</taxon>
        <taxon>Teleostei</taxon>
        <taxon>Neoteleostei</taxon>
        <taxon>Acanthomorphata</taxon>
        <taxon>Ovalentaria</taxon>
        <taxon>Atherinomorphae</taxon>
        <taxon>Cyprinodontiformes</taxon>
        <taxon>Rivulidae</taxon>
        <taxon>Kryptolebias</taxon>
    </lineage>
</organism>
<accession>A0A3Q2ZSQ1</accession>
<name>A0A3Q2ZSQ1_KRYMA</name>
<dbReference type="Pfam" id="PF05805">
    <property type="entry name" value="L6_membrane"/>
    <property type="match status" value="1"/>
</dbReference>
<keyword evidence="8" id="KW-1185">Reference proteome</keyword>
<sequence>PSLWFCPQSSSRYLRCVGVSLVPMAIVCMLCNILLLLPELDIHFLLEGHVTKEATWATGLWGSGELDLLLILVLVLALVLVPQMLCFCLQMLCQVLYSCVGLLAAFICFLVSGTGLVNGPLCQYNSPSGPTWGAPLGHSGYLYNRTMWSGVCMKPESVVQWNVVLFAVMGTISALQVLLCGLNVLNSMMGLILGQGSCQNKLSVCEVNLLC</sequence>
<evidence type="ECO:0000256" key="3">
    <source>
        <dbReference type="ARBA" id="ARBA00022692"/>
    </source>
</evidence>
<evidence type="ECO:0000256" key="4">
    <source>
        <dbReference type="ARBA" id="ARBA00022989"/>
    </source>
</evidence>
<proteinExistence type="inferred from homology"/>
<dbReference type="PANTHER" id="PTHR14198:SF22">
    <property type="entry name" value="TRANSMEMBRANE 4 L6 FAMILY MEMBER 19"/>
    <property type="match status" value="1"/>
</dbReference>
<dbReference type="PANTHER" id="PTHR14198">
    <property type="entry name" value="TRANSMEMBRANE 4 L6 FAMILY MEMBER 1-RELATED"/>
    <property type="match status" value="1"/>
</dbReference>
<evidence type="ECO:0000313" key="7">
    <source>
        <dbReference type="Ensembl" id="ENSKMAP00000006836.1"/>
    </source>
</evidence>
<keyword evidence="4 6" id="KW-1133">Transmembrane helix</keyword>
<evidence type="ECO:0000313" key="8">
    <source>
        <dbReference type="Proteomes" id="UP000264800"/>
    </source>
</evidence>